<dbReference type="AlphaFoldDB" id="A0A1Y5Y4X7"/>
<keyword evidence="2" id="KW-1185">Reference proteome</keyword>
<protein>
    <submittedName>
        <fullName evidence="1">Uncharacterized protein</fullName>
    </submittedName>
</protein>
<accession>A0A1Y5Y4X7</accession>
<sequence>MRSLLTAIAEHPEAAEFLRWPCDFELDRSDHVEEVHLASGAKLEGFAGDGSGGTFFFCGEGGEERPVLYADSEGSAGLVDIGLQELLHLVLVVPWWRDCPGFTAEESAEAAAEYLDDEPDLPAHRDRIAAALGLTLPTEAEVLARLRDVATAPNKDFVLIFTPENNPYEPLFA</sequence>
<proteinExistence type="predicted"/>
<organism evidence="1 2">
    <name type="scientific">Kibdelosporangium aridum</name>
    <dbReference type="NCBI Taxonomy" id="2030"/>
    <lineage>
        <taxon>Bacteria</taxon>
        <taxon>Bacillati</taxon>
        <taxon>Actinomycetota</taxon>
        <taxon>Actinomycetes</taxon>
        <taxon>Pseudonocardiales</taxon>
        <taxon>Pseudonocardiaceae</taxon>
        <taxon>Kibdelosporangium</taxon>
    </lineage>
</organism>
<reference evidence="1 2" key="1">
    <citation type="submission" date="2017-04" db="EMBL/GenBank/DDBJ databases">
        <authorList>
            <person name="Afonso C.L."/>
            <person name="Miller P.J."/>
            <person name="Scott M.A."/>
            <person name="Spackman E."/>
            <person name="Goraichik I."/>
            <person name="Dimitrov K.M."/>
            <person name="Suarez D.L."/>
            <person name="Swayne D.E."/>
        </authorList>
    </citation>
    <scope>NUCLEOTIDE SEQUENCE [LARGE SCALE GENOMIC DNA]</scope>
    <source>
        <strain evidence="1 2">DSM 43828</strain>
    </source>
</reference>
<dbReference type="RefSeq" id="WP_084432333.1">
    <property type="nucleotide sequence ID" value="NZ_FWXV01000009.1"/>
</dbReference>
<dbReference type="OrthoDB" id="4541168at2"/>
<dbReference type="Proteomes" id="UP000192674">
    <property type="component" value="Unassembled WGS sequence"/>
</dbReference>
<evidence type="ECO:0000313" key="1">
    <source>
        <dbReference type="EMBL" id="SMD23480.1"/>
    </source>
</evidence>
<name>A0A1Y5Y4X7_KIBAR</name>
<dbReference type="EMBL" id="FWXV01000009">
    <property type="protein sequence ID" value="SMD23480.1"/>
    <property type="molecule type" value="Genomic_DNA"/>
</dbReference>
<evidence type="ECO:0000313" key="2">
    <source>
        <dbReference type="Proteomes" id="UP000192674"/>
    </source>
</evidence>
<gene>
    <name evidence="1" type="ORF">SAMN05661093_08008</name>
</gene>